<feature type="transmembrane region" description="Helical" evidence="8">
    <location>
        <begin position="34"/>
        <end position="57"/>
    </location>
</feature>
<dbReference type="Proteomes" id="UP001519363">
    <property type="component" value="Unassembled WGS sequence"/>
</dbReference>
<evidence type="ECO:0000256" key="1">
    <source>
        <dbReference type="ARBA" id="ARBA00004651"/>
    </source>
</evidence>
<keyword evidence="4" id="KW-1003">Cell membrane</keyword>
<dbReference type="EMBL" id="JAGIOO010000001">
    <property type="protein sequence ID" value="MBP2471659.1"/>
    <property type="molecule type" value="Genomic_DNA"/>
</dbReference>
<dbReference type="Gene3D" id="1.10.3470.10">
    <property type="entry name" value="ABC transporter involved in vitamin B12 uptake, BtuC"/>
    <property type="match status" value="1"/>
</dbReference>
<evidence type="ECO:0000313" key="9">
    <source>
        <dbReference type="EMBL" id="MBP2471659.1"/>
    </source>
</evidence>
<comment type="subcellular location">
    <subcellularLocation>
        <location evidence="1">Cell membrane</location>
        <topology evidence="1">Multi-pass membrane protein</topology>
    </subcellularLocation>
</comment>
<comment type="similarity">
    <text evidence="2">Belongs to the binding-protein-dependent transport system permease family. FecCD subfamily.</text>
</comment>
<evidence type="ECO:0000256" key="4">
    <source>
        <dbReference type="ARBA" id="ARBA00022475"/>
    </source>
</evidence>
<keyword evidence="10" id="KW-1185">Reference proteome</keyword>
<dbReference type="InterPro" id="IPR037294">
    <property type="entry name" value="ABC_BtuC-like"/>
</dbReference>
<evidence type="ECO:0000256" key="7">
    <source>
        <dbReference type="ARBA" id="ARBA00023136"/>
    </source>
</evidence>
<comment type="caution">
    <text evidence="9">The sequence shown here is derived from an EMBL/GenBank/DDBJ whole genome shotgun (WGS) entry which is preliminary data.</text>
</comment>
<dbReference type="CDD" id="cd06550">
    <property type="entry name" value="TM_ABC_iron-siderophores_like"/>
    <property type="match status" value="1"/>
</dbReference>
<dbReference type="Pfam" id="PF01032">
    <property type="entry name" value="FecCD"/>
    <property type="match status" value="1"/>
</dbReference>
<feature type="transmembrane region" description="Helical" evidence="8">
    <location>
        <begin position="343"/>
        <end position="361"/>
    </location>
</feature>
<evidence type="ECO:0000256" key="5">
    <source>
        <dbReference type="ARBA" id="ARBA00022692"/>
    </source>
</evidence>
<keyword evidence="5 8" id="KW-0812">Transmembrane</keyword>
<evidence type="ECO:0000256" key="2">
    <source>
        <dbReference type="ARBA" id="ARBA00007935"/>
    </source>
</evidence>
<feature type="transmembrane region" description="Helical" evidence="8">
    <location>
        <begin position="151"/>
        <end position="174"/>
    </location>
</feature>
<proteinExistence type="inferred from homology"/>
<feature type="transmembrane region" description="Helical" evidence="8">
    <location>
        <begin position="181"/>
        <end position="203"/>
    </location>
</feature>
<accession>A0ABS5A505</accession>
<dbReference type="PANTHER" id="PTHR30472:SF67">
    <property type="entry name" value="PERMEASE OF ABC TRANSPORTER-RELATED"/>
    <property type="match status" value="1"/>
</dbReference>
<dbReference type="SUPFAM" id="SSF81345">
    <property type="entry name" value="ABC transporter involved in vitamin B12 uptake, BtuC"/>
    <property type="match status" value="1"/>
</dbReference>
<organism evidence="9 10">
    <name type="scientific">Crossiella equi</name>
    <dbReference type="NCBI Taxonomy" id="130796"/>
    <lineage>
        <taxon>Bacteria</taxon>
        <taxon>Bacillati</taxon>
        <taxon>Actinomycetota</taxon>
        <taxon>Actinomycetes</taxon>
        <taxon>Pseudonocardiales</taxon>
        <taxon>Pseudonocardiaceae</taxon>
        <taxon>Crossiella</taxon>
    </lineage>
</organism>
<evidence type="ECO:0000313" key="10">
    <source>
        <dbReference type="Proteomes" id="UP001519363"/>
    </source>
</evidence>
<gene>
    <name evidence="9" type="ORF">JOF53_000531</name>
</gene>
<keyword evidence="6 8" id="KW-1133">Transmembrane helix</keyword>
<name>A0ABS5A505_9PSEU</name>
<feature type="transmembrane region" description="Helical" evidence="8">
    <location>
        <begin position="316"/>
        <end position="337"/>
    </location>
</feature>
<evidence type="ECO:0000256" key="6">
    <source>
        <dbReference type="ARBA" id="ARBA00022989"/>
    </source>
</evidence>
<reference evidence="9 10" key="1">
    <citation type="submission" date="2021-03" db="EMBL/GenBank/DDBJ databases">
        <title>Sequencing the genomes of 1000 actinobacteria strains.</title>
        <authorList>
            <person name="Klenk H.-P."/>
        </authorList>
    </citation>
    <scope>NUCLEOTIDE SEQUENCE [LARGE SCALE GENOMIC DNA]</scope>
    <source>
        <strain evidence="9 10">DSM 44580</strain>
    </source>
</reference>
<dbReference type="PANTHER" id="PTHR30472">
    <property type="entry name" value="FERRIC ENTEROBACTIN TRANSPORT SYSTEM PERMEASE PROTEIN"/>
    <property type="match status" value="1"/>
</dbReference>
<feature type="transmembrane region" description="Helical" evidence="8">
    <location>
        <begin position="237"/>
        <end position="256"/>
    </location>
</feature>
<keyword evidence="7 8" id="KW-0472">Membrane</keyword>
<feature type="transmembrane region" description="Helical" evidence="8">
    <location>
        <begin position="276"/>
        <end position="304"/>
    </location>
</feature>
<protein>
    <submittedName>
        <fullName evidence="9">Iron complex transport system permease protein</fullName>
    </submittedName>
</protein>
<feature type="transmembrane region" description="Helical" evidence="8">
    <location>
        <begin position="124"/>
        <end position="145"/>
    </location>
</feature>
<keyword evidence="3" id="KW-0813">Transport</keyword>
<sequence length="372" mass="37483">MITPGSQTPVLDIRHLAGRASPGRSTAPVRRTRTATVLFGLLVLLLGTVVVSTSVGAEQLAVGQVWDVLLARLGGGVSPDLTYDTIVWNLRVPRSLLAVVVGAGLAVAGAAIQTLVRNPLADPYLLGVSSGAGVGATAVITSGLFAGAGIWALSAGALAGALGAATLVFLIAVAQGGLTPLRLVLTGTVLGSAFSAVASYLVFRSADPAAAESVLFWLLGSLAGADWDRLVLPGTVVLLLCALLLAGSGWLDALAVGPDTAAALGVPVRAVRNALFIALAVLVGVLVAVSGGIGFVGLVIPHIARLLVGARHRAMLPVAALTGALFLLAVDMAARVLVRPVEVPLSVVTGLIGAPVFLLLLGRRRYRFGSAG</sequence>
<feature type="transmembrane region" description="Helical" evidence="8">
    <location>
        <begin position="95"/>
        <end position="112"/>
    </location>
</feature>
<evidence type="ECO:0000256" key="8">
    <source>
        <dbReference type="SAM" id="Phobius"/>
    </source>
</evidence>
<feature type="transmembrane region" description="Helical" evidence="8">
    <location>
        <begin position="209"/>
        <end position="225"/>
    </location>
</feature>
<dbReference type="InterPro" id="IPR000522">
    <property type="entry name" value="ABC_transptr_permease_BtuC"/>
</dbReference>
<evidence type="ECO:0000256" key="3">
    <source>
        <dbReference type="ARBA" id="ARBA00022448"/>
    </source>
</evidence>